<feature type="domain" description="Pyridoxamine 5'-phosphate oxidase N-terminal" evidence="2">
    <location>
        <begin position="60"/>
        <end position="177"/>
    </location>
</feature>
<gene>
    <name evidence="3" type="ORF">BJ989_003257</name>
</gene>
<name>A0A7Y9ULY2_9ACTN</name>
<proteinExistence type="predicted"/>
<dbReference type="InterPro" id="IPR011576">
    <property type="entry name" value="Pyridox_Oxase_N"/>
</dbReference>
<evidence type="ECO:0000313" key="4">
    <source>
        <dbReference type="Proteomes" id="UP000544110"/>
    </source>
</evidence>
<dbReference type="InterPro" id="IPR012349">
    <property type="entry name" value="Split_barrel_FMN-bd"/>
</dbReference>
<dbReference type="Gene3D" id="2.30.110.10">
    <property type="entry name" value="Electron Transport, Fmn-binding Protein, Chain A"/>
    <property type="match status" value="1"/>
</dbReference>
<dbReference type="PANTHER" id="PTHR42815">
    <property type="entry name" value="FAD-BINDING, PUTATIVE (AFU_ORTHOLOGUE AFUA_6G07600)-RELATED"/>
    <property type="match status" value="1"/>
</dbReference>
<feature type="compositionally biased region" description="Pro residues" evidence="1">
    <location>
        <begin position="1"/>
        <end position="12"/>
    </location>
</feature>
<comment type="caution">
    <text evidence="3">The sequence shown here is derived from an EMBL/GenBank/DDBJ whole genome shotgun (WGS) entry which is preliminary data.</text>
</comment>
<feature type="compositionally biased region" description="Basic and acidic residues" evidence="1">
    <location>
        <begin position="13"/>
        <end position="23"/>
    </location>
</feature>
<dbReference type="AlphaFoldDB" id="A0A7Y9ULY2"/>
<dbReference type="NCBIfam" id="TIGR04025">
    <property type="entry name" value="PPOX_FMN_DR2398"/>
    <property type="match status" value="1"/>
</dbReference>
<dbReference type="EMBL" id="JACCAC010000001">
    <property type="protein sequence ID" value="NYG56953.1"/>
    <property type="molecule type" value="Genomic_DNA"/>
</dbReference>
<dbReference type="RefSeq" id="WP_179519122.1">
    <property type="nucleotide sequence ID" value="NZ_JACCAC010000001.1"/>
</dbReference>
<dbReference type="Pfam" id="PF01243">
    <property type="entry name" value="PNPOx_N"/>
    <property type="match status" value="1"/>
</dbReference>
<evidence type="ECO:0000259" key="2">
    <source>
        <dbReference type="Pfam" id="PF01243"/>
    </source>
</evidence>
<sequence>MSAPVADPPLDPPADRPLDRPLDRSGWTEVTDDATLTALLGEPTRLAREKGRDRLLPVDRAWLAASPFCLVATADADGRCDASPKGDPAGSLALVLDDRTVAVAERPGNRRADGYRNVLANPHVGLHFVIPGRGDTLRVNGRARLVSDAPFLDEMVVQGHRPVLALVVDVEEVFFHCAKAFLRSGLWDPATWDPTGTVPRRAVIAAEVERRGTPVEELDRYYGPSYAEGLYR</sequence>
<evidence type="ECO:0000313" key="3">
    <source>
        <dbReference type="EMBL" id="NYG56953.1"/>
    </source>
</evidence>
<dbReference type="Proteomes" id="UP000544110">
    <property type="component" value="Unassembled WGS sequence"/>
</dbReference>
<dbReference type="InterPro" id="IPR024029">
    <property type="entry name" value="Pyridox_Oxase_FMN-dep"/>
</dbReference>
<protein>
    <recommendedName>
        <fullName evidence="2">Pyridoxamine 5'-phosphate oxidase N-terminal domain-containing protein</fullName>
    </recommendedName>
</protein>
<keyword evidence="4" id="KW-1185">Reference proteome</keyword>
<evidence type="ECO:0000256" key="1">
    <source>
        <dbReference type="SAM" id="MobiDB-lite"/>
    </source>
</evidence>
<dbReference type="PANTHER" id="PTHR42815:SF2">
    <property type="entry name" value="FAD-BINDING, PUTATIVE (AFU_ORTHOLOGUE AFUA_6G07600)-RELATED"/>
    <property type="match status" value="1"/>
</dbReference>
<feature type="region of interest" description="Disordered" evidence="1">
    <location>
        <begin position="1"/>
        <end position="26"/>
    </location>
</feature>
<accession>A0A7Y9ULY2</accession>
<dbReference type="SUPFAM" id="SSF50475">
    <property type="entry name" value="FMN-binding split barrel"/>
    <property type="match status" value="1"/>
</dbReference>
<organism evidence="3 4">
    <name type="scientific">Nocardioides perillae</name>
    <dbReference type="NCBI Taxonomy" id="1119534"/>
    <lineage>
        <taxon>Bacteria</taxon>
        <taxon>Bacillati</taxon>
        <taxon>Actinomycetota</taxon>
        <taxon>Actinomycetes</taxon>
        <taxon>Propionibacteriales</taxon>
        <taxon>Nocardioidaceae</taxon>
        <taxon>Nocardioides</taxon>
    </lineage>
</organism>
<reference evidence="3 4" key="1">
    <citation type="submission" date="2020-07" db="EMBL/GenBank/DDBJ databases">
        <title>Sequencing the genomes of 1000 actinobacteria strains.</title>
        <authorList>
            <person name="Klenk H.-P."/>
        </authorList>
    </citation>
    <scope>NUCLEOTIDE SEQUENCE [LARGE SCALE GENOMIC DNA]</scope>
    <source>
        <strain evidence="3 4">DSM 24552</strain>
    </source>
</reference>